<name>A0ABD2CHJ9_VESMC</name>
<evidence type="ECO:0000313" key="3">
    <source>
        <dbReference type="EMBL" id="KAL2744542.1"/>
    </source>
</evidence>
<protein>
    <submittedName>
        <fullName evidence="3">Uncharacterized protein</fullName>
    </submittedName>
</protein>
<keyword evidence="2" id="KW-0812">Transmembrane</keyword>
<evidence type="ECO:0000256" key="2">
    <source>
        <dbReference type="SAM" id="Phobius"/>
    </source>
</evidence>
<accession>A0ABD2CHJ9</accession>
<feature type="region of interest" description="Disordered" evidence="1">
    <location>
        <begin position="36"/>
        <end position="62"/>
    </location>
</feature>
<sequence>MRERECTISSCSAMWWRTLVGGVPVILVLAFGFRPPQKSRSAGEKRTKKENGNRRQEGRYKR</sequence>
<dbReference type="AlphaFoldDB" id="A0ABD2CHJ9"/>
<keyword evidence="4" id="KW-1185">Reference proteome</keyword>
<comment type="caution">
    <text evidence="3">The sequence shown here is derived from an EMBL/GenBank/DDBJ whole genome shotgun (WGS) entry which is preliminary data.</text>
</comment>
<dbReference type="Proteomes" id="UP001607303">
    <property type="component" value="Unassembled WGS sequence"/>
</dbReference>
<reference evidence="3 4" key="1">
    <citation type="journal article" date="2024" name="Ann. Entomol. Soc. Am.">
        <title>Genomic analyses of the southern and eastern yellowjacket wasps (Hymenoptera: Vespidae) reveal evolutionary signatures of social life.</title>
        <authorList>
            <person name="Catto M.A."/>
            <person name="Caine P.B."/>
            <person name="Orr S.E."/>
            <person name="Hunt B.G."/>
            <person name="Goodisman M.A.D."/>
        </authorList>
    </citation>
    <scope>NUCLEOTIDE SEQUENCE [LARGE SCALE GENOMIC DNA]</scope>
    <source>
        <strain evidence="3">232</strain>
        <tissue evidence="3">Head and thorax</tissue>
    </source>
</reference>
<proteinExistence type="predicted"/>
<dbReference type="EMBL" id="JAYRBN010000050">
    <property type="protein sequence ID" value="KAL2744542.1"/>
    <property type="molecule type" value="Genomic_DNA"/>
</dbReference>
<evidence type="ECO:0000313" key="4">
    <source>
        <dbReference type="Proteomes" id="UP001607303"/>
    </source>
</evidence>
<evidence type="ECO:0000256" key="1">
    <source>
        <dbReference type="SAM" id="MobiDB-lite"/>
    </source>
</evidence>
<gene>
    <name evidence="3" type="ORF">V1477_007084</name>
</gene>
<organism evidence="3 4">
    <name type="scientific">Vespula maculifrons</name>
    <name type="common">Eastern yellow jacket</name>
    <name type="synonym">Wasp</name>
    <dbReference type="NCBI Taxonomy" id="7453"/>
    <lineage>
        <taxon>Eukaryota</taxon>
        <taxon>Metazoa</taxon>
        <taxon>Ecdysozoa</taxon>
        <taxon>Arthropoda</taxon>
        <taxon>Hexapoda</taxon>
        <taxon>Insecta</taxon>
        <taxon>Pterygota</taxon>
        <taxon>Neoptera</taxon>
        <taxon>Endopterygota</taxon>
        <taxon>Hymenoptera</taxon>
        <taxon>Apocrita</taxon>
        <taxon>Aculeata</taxon>
        <taxon>Vespoidea</taxon>
        <taxon>Vespidae</taxon>
        <taxon>Vespinae</taxon>
        <taxon>Vespula</taxon>
    </lineage>
</organism>
<keyword evidence="2" id="KW-1133">Transmembrane helix</keyword>
<feature type="compositionally biased region" description="Basic and acidic residues" evidence="1">
    <location>
        <begin position="41"/>
        <end position="62"/>
    </location>
</feature>
<keyword evidence="2" id="KW-0472">Membrane</keyword>
<feature type="transmembrane region" description="Helical" evidence="2">
    <location>
        <begin position="14"/>
        <end position="33"/>
    </location>
</feature>